<gene>
    <name evidence="1" type="ORF">AS030_21160</name>
</gene>
<name>A0A0V8IY34_9BACL</name>
<evidence type="ECO:0000313" key="1">
    <source>
        <dbReference type="EMBL" id="KSU79761.1"/>
    </source>
</evidence>
<evidence type="ECO:0000313" key="2">
    <source>
        <dbReference type="Proteomes" id="UP000054099"/>
    </source>
</evidence>
<dbReference type="Proteomes" id="UP000054099">
    <property type="component" value="Unassembled WGS sequence"/>
</dbReference>
<dbReference type="RefSeq" id="WP_061975478.1">
    <property type="nucleotide sequence ID" value="NZ_FMAV01000006.1"/>
</dbReference>
<dbReference type="EMBL" id="LNQN01000008">
    <property type="protein sequence ID" value="KSU79761.1"/>
    <property type="molecule type" value="Genomic_DNA"/>
</dbReference>
<accession>A0A0V8IY34</accession>
<proteinExistence type="predicted"/>
<sequence>MSFRSHPIIVPNNAEDTLNFENAKVNNMINEKQTVEGFPNPYTLPDVYKSGGAILPILYKSLTNN</sequence>
<reference evidence="1 2" key="1">
    <citation type="journal article" date="2014" name="Antonie Van Leeuwenhoek">
        <title>Fictibacillus enclensis sp. nov., isolated from marine sediment.</title>
        <authorList>
            <person name="Dastager S.G."/>
            <person name="Mawlankar R."/>
            <person name="Srinivasan K."/>
            <person name="Tang S.K."/>
            <person name="Lee J.C."/>
            <person name="Ramana V.V."/>
            <person name="Shouche Y.S."/>
        </authorList>
    </citation>
    <scope>NUCLEOTIDE SEQUENCE [LARGE SCALE GENOMIC DNA]</scope>
    <source>
        <strain evidence="1 2">NIO-1003</strain>
    </source>
</reference>
<dbReference type="AlphaFoldDB" id="A0A0V8IY34"/>
<comment type="caution">
    <text evidence="1">The sequence shown here is derived from an EMBL/GenBank/DDBJ whole genome shotgun (WGS) entry which is preliminary data.</text>
</comment>
<organism evidence="1 2">
    <name type="scientific">Fictibacillus enclensis</name>
    <dbReference type="NCBI Taxonomy" id="1017270"/>
    <lineage>
        <taxon>Bacteria</taxon>
        <taxon>Bacillati</taxon>
        <taxon>Bacillota</taxon>
        <taxon>Bacilli</taxon>
        <taxon>Bacillales</taxon>
        <taxon>Fictibacillaceae</taxon>
        <taxon>Fictibacillus</taxon>
    </lineage>
</organism>
<protein>
    <submittedName>
        <fullName evidence="1">Uncharacterized protein</fullName>
    </submittedName>
</protein>
<keyword evidence="2" id="KW-1185">Reference proteome</keyword>